<feature type="compositionally biased region" description="Basic residues" evidence="1">
    <location>
        <begin position="68"/>
        <end position="81"/>
    </location>
</feature>
<protein>
    <submittedName>
        <fullName evidence="2">Uncharacterized protein</fullName>
    </submittedName>
</protein>
<feature type="region of interest" description="Disordered" evidence="1">
    <location>
        <begin position="58"/>
        <end position="81"/>
    </location>
</feature>
<organism evidence="2 3">
    <name type="scientific">Mikania micrantha</name>
    <name type="common">bitter vine</name>
    <dbReference type="NCBI Taxonomy" id="192012"/>
    <lineage>
        <taxon>Eukaryota</taxon>
        <taxon>Viridiplantae</taxon>
        <taxon>Streptophyta</taxon>
        <taxon>Embryophyta</taxon>
        <taxon>Tracheophyta</taxon>
        <taxon>Spermatophyta</taxon>
        <taxon>Magnoliopsida</taxon>
        <taxon>eudicotyledons</taxon>
        <taxon>Gunneridae</taxon>
        <taxon>Pentapetalae</taxon>
        <taxon>asterids</taxon>
        <taxon>campanulids</taxon>
        <taxon>Asterales</taxon>
        <taxon>Asteraceae</taxon>
        <taxon>Asteroideae</taxon>
        <taxon>Heliantheae alliance</taxon>
        <taxon>Eupatorieae</taxon>
        <taxon>Mikania</taxon>
    </lineage>
</organism>
<keyword evidence="3" id="KW-1185">Reference proteome</keyword>
<name>A0A5N6PJG3_9ASTR</name>
<evidence type="ECO:0000313" key="2">
    <source>
        <dbReference type="EMBL" id="KAD6453785.1"/>
    </source>
</evidence>
<dbReference type="Proteomes" id="UP000326396">
    <property type="component" value="Linkage Group LG12"/>
</dbReference>
<reference evidence="2 3" key="1">
    <citation type="submission" date="2019-05" db="EMBL/GenBank/DDBJ databases">
        <title>Mikania micrantha, genome provides insights into the molecular mechanism of rapid growth.</title>
        <authorList>
            <person name="Liu B."/>
        </authorList>
    </citation>
    <scope>NUCLEOTIDE SEQUENCE [LARGE SCALE GENOMIC DNA]</scope>
    <source>
        <strain evidence="2">NLD-2019</strain>
        <tissue evidence="2">Leaf</tissue>
    </source>
</reference>
<gene>
    <name evidence="2" type="ORF">E3N88_08491</name>
</gene>
<proteinExistence type="predicted"/>
<evidence type="ECO:0000256" key="1">
    <source>
        <dbReference type="SAM" id="MobiDB-lite"/>
    </source>
</evidence>
<sequence>MMIDSNNTKLTNKSDRRRRFTEFGTIGHVAWYAADERKAGYTSIKKLVKGPYLKDNNPEDAWENSWGKTRRRNYKKRTQEH</sequence>
<dbReference type="EMBL" id="SZYD01000004">
    <property type="protein sequence ID" value="KAD6453785.1"/>
    <property type="molecule type" value="Genomic_DNA"/>
</dbReference>
<evidence type="ECO:0000313" key="3">
    <source>
        <dbReference type="Proteomes" id="UP000326396"/>
    </source>
</evidence>
<dbReference type="AlphaFoldDB" id="A0A5N6PJG3"/>
<accession>A0A5N6PJG3</accession>
<comment type="caution">
    <text evidence="2">The sequence shown here is derived from an EMBL/GenBank/DDBJ whole genome shotgun (WGS) entry which is preliminary data.</text>
</comment>